<evidence type="ECO:0000313" key="9">
    <source>
        <dbReference type="EMBL" id="VAW85497.1"/>
    </source>
</evidence>
<sequence>MIQQPYPWQKEQWQLLQQRLAQGNLPHALLLHGVEGMGKQHFAQALVNSLLCENRHEQGQACGQCRGCKLLDVGNHPDFVSLSPEEVGKNITIDMVRKLATKLSISSQYSGYKVVLIAPAEQLNLASANGLLKTLEEPTPDTILILLCSHIDRLLPTIRSRCQKLLFAAPPLEPTLAWLAEQASVDSEIAPQLLRLGGDAPLRAQQLAESGVLAQRADLLKMLQALSRGEMTPVQVAEREKKIAIADILQWLSGWNMDMIRLQYSPQPAHINSPDLLEQLRPLAQQIDVQRLYKYFDKLIEASRLARTQVNQQLLLEETLVGWVRLFAKRRS</sequence>
<proteinExistence type="predicted"/>
<accession>A0A3B0ZDG7</accession>
<dbReference type="SUPFAM" id="SSF48019">
    <property type="entry name" value="post-AAA+ oligomerization domain-like"/>
    <property type="match status" value="1"/>
</dbReference>
<dbReference type="EC" id="2.7.7.7" evidence="1"/>
<dbReference type="PANTHER" id="PTHR11669">
    <property type="entry name" value="REPLICATION FACTOR C / DNA POLYMERASE III GAMMA-TAU SUBUNIT"/>
    <property type="match status" value="1"/>
</dbReference>
<evidence type="ECO:0000256" key="2">
    <source>
        <dbReference type="ARBA" id="ARBA00014363"/>
    </source>
</evidence>
<protein>
    <recommendedName>
        <fullName evidence="2">DNA polymerase III subunit delta'</fullName>
        <ecNumber evidence="1">2.7.7.7</ecNumber>
    </recommendedName>
</protein>
<comment type="catalytic activity">
    <reaction evidence="7">
        <text>DNA(n) + a 2'-deoxyribonucleoside 5'-triphosphate = DNA(n+1) + diphosphate</text>
        <dbReference type="Rhea" id="RHEA:22508"/>
        <dbReference type="Rhea" id="RHEA-COMP:17339"/>
        <dbReference type="Rhea" id="RHEA-COMP:17340"/>
        <dbReference type="ChEBI" id="CHEBI:33019"/>
        <dbReference type="ChEBI" id="CHEBI:61560"/>
        <dbReference type="ChEBI" id="CHEBI:173112"/>
        <dbReference type="EC" id="2.7.7.7"/>
    </reaction>
</comment>
<dbReference type="GO" id="GO:0006261">
    <property type="term" value="P:DNA-templated DNA replication"/>
    <property type="evidence" value="ECO:0007669"/>
    <property type="project" value="TreeGrafter"/>
</dbReference>
<dbReference type="GO" id="GO:0003887">
    <property type="term" value="F:DNA-directed DNA polymerase activity"/>
    <property type="evidence" value="ECO:0007669"/>
    <property type="project" value="UniProtKB-KW"/>
</dbReference>
<name>A0A3B0ZDG7_9ZZZZ</name>
<dbReference type="InterPro" id="IPR004622">
    <property type="entry name" value="DNA_pol_HolB"/>
</dbReference>
<dbReference type="NCBIfam" id="NF004310">
    <property type="entry name" value="PRK05707.1"/>
    <property type="match status" value="1"/>
</dbReference>
<dbReference type="GO" id="GO:0009360">
    <property type="term" value="C:DNA polymerase III complex"/>
    <property type="evidence" value="ECO:0007669"/>
    <property type="project" value="InterPro"/>
</dbReference>
<dbReference type="Gene3D" id="1.20.272.10">
    <property type="match status" value="1"/>
</dbReference>
<dbReference type="InterPro" id="IPR027417">
    <property type="entry name" value="P-loop_NTPase"/>
</dbReference>
<organism evidence="9">
    <name type="scientific">hydrothermal vent metagenome</name>
    <dbReference type="NCBI Taxonomy" id="652676"/>
    <lineage>
        <taxon>unclassified sequences</taxon>
        <taxon>metagenomes</taxon>
        <taxon>ecological metagenomes</taxon>
    </lineage>
</organism>
<reference evidence="9" key="1">
    <citation type="submission" date="2018-06" db="EMBL/GenBank/DDBJ databases">
        <authorList>
            <person name="Zhirakovskaya E."/>
        </authorList>
    </citation>
    <scope>NUCLEOTIDE SEQUENCE</scope>
</reference>
<keyword evidence="6" id="KW-0239">DNA-directed DNA polymerase</keyword>
<dbReference type="PANTHER" id="PTHR11669:SF8">
    <property type="entry name" value="DNA POLYMERASE III SUBUNIT DELTA"/>
    <property type="match status" value="1"/>
</dbReference>
<evidence type="ECO:0000256" key="5">
    <source>
        <dbReference type="ARBA" id="ARBA00022705"/>
    </source>
</evidence>
<dbReference type="InterPro" id="IPR008921">
    <property type="entry name" value="DNA_pol3_clamp-load_cplx_C"/>
</dbReference>
<keyword evidence="3 9" id="KW-0808">Transferase</keyword>
<dbReference type="EMBL" id="UOFP01000097">
    <property type="protein sequence ID" value="VAW85497.1"/>
    <property type="molecule type" value="Genomic_DNA"/>
</dbReference>
<dbReference type="GO" id="GO:0008408">
    <property type="term" value="F:3'-5' exonuclease activity"/>
    <property type="evidence" value="ECO:0007669"/>
    <property type="project" value="InterPro"/>
</dbReference>
<dbReference type="InterPro" id="IPR015199">
    <property type="entry name" value="DNA_pol_III_delta_C"/>
</dbReference>
<evidence type="ECO:0000256" key="1">
    <source>
        <dbReference type="ARBA" id="ARBA00012417"/>
    </source>
</evidence>
<dbReference type="SUPFAM" id="SSF52540">
    <property type="entry name" value="P-loop containing nucleoside triphosphate hydrolases"/>
    <property type="match status" value="1"/>
</dbReference>
<evidence type="ECO:0000256" key="6">
    <source>
        <dbReference type="ARBA" id="ARBA00022932"/>
    </source>
</evidence>
<dbReference type="Pfam" id="PF09115">
    <property type="entry name" value="DNApol3-delta_C"/>
    <property type="match status" value="1"/>
</dbReference>
<evidence type="ECO:0000256" key="7">
    <source>
        <dbReference type="ARBA" id="ARBA00049244"/>
    </source>
</evidence>
<gene>
    <name evidence="9" type="ORF">MNBD_GAMMA18-2078</name>
</gene>
<keyword evidence="5" id="KW-0235">DNA replication</keyword>
<keyword evidence="4 9" id="KW-0548">Nucleotidyltransferase</keyword>
<feature type="domain" description="DNA polymerase III delta subunit C-terminal" evidence="8">
    <location>
        <begin position="213"/>
        <end position="323"/>
    </location>
</feature>
<dbReference type="InterPro" id="IPR050238">
    <property type="entry name" value="DNA_Rep/Repair_Clamp_Loader"/>
</dbReference>
<dbReference type="AlphaFoldDB" id="A0A3B0ZDG7"/>
<dbReference type="NCBIfam" id="TIGR00678">
    <property type="entry name" value="holB"/>
    <property type="match status" value="1"/>
</dbReference>
<dbReference type="GO" id="GO:0003677">
    <property type="term" value="F:DNA binding"/>
    <property type="evidence" value="ECO:0007669"/>
    <property type="project" value="InterPro"/>
</dbReference>
<evidence type="ECO:0000256" key="3">
    <source>
        <dbReference type="ARBA" id="ARBA00022679"/>
    </source>
</evidence>
<evidence type="ECO:0000256" key="4">
    <source>
        <dbReference type="ARBA" id="ARBA00022695"/>
    </source>
</evidence>
<evidence type="ECO:0000259" key="8">
    <source>
        <dbReference type="Pfam" id="PF09115"/>
    </source>
</evidence>
<dbReference type="Gene3D" id="3.40.50.300">
    <property type="entry name" value="P-loop containing nucleotide triphosphate hydrolases"/>
    <property type="match status" value="1"/>
</dbReference>
<dbReference type="Pfam" id="PF13177">
    <property type="entry name" value="DNA_pol3_delta2"/>
    <property type="match status" value="1"/>
</dbReference>